<organism evidence="5">
    <name type="scientific">viral metagenome</name>
    <dbReference type="NCBI Taxonomy" id="1070528"/>
    <lineage>
        <taxon>unclassified sequences</taxon>
        <taxon>metagenomes</taxon>
        <taxon>organismal metagenomes</taxon>
    </lineage>
</organism>
<reference evidence="5" key="1">
    <citation type="journal article" date="2020" name="Nature">
        <title>Giant virus diversity and host interactions through global metagenomics.</title>
        <authorList>
            <person name="Schulz F."/>
            <person name="Roux S."/>
            <person name="Paez-Espino D."/>
            <person name="Jungbluth S."/>
            <person name="Walsh D.A."/>
            <person name="Denef V.J."/>
            <person name="McMahon K.D."/>
            <person name="Konstantinidis K.T."/>
            <person name="Eloe-Fadrosh E.A."/>
            <person name="Kyrpides N.C."/>
            <person name="Woyke T."/>
        </authorList>
    </citation>
    <scope>NUCLEOTIDE SEQUENCE</scope>
    <source>
        <strain evidence="5">GVMAG-M-3300024261-26</strain>
    </source>
</reference>
<dbReference type="PROSITE" id="PS50089">
    <property type="entry name" value="ZF_RING_2"/>
    <property type="match status" value="1"/>
</dbReference>
<dbReference type="SUPFAM" id="SSF57850">
    <property type="entry name" value="RING/U-box"/>
    <property type="match status" value="1"/>
</dbReference>
<dbReference type="EMBL" id="MN740231">
    <property type="protein sequence ID" value="QHT94775.1"/>
    <property type="molecule type" value="Genomic_DNA"/>
</dbReference>
<dbReference type="InterPro" id="IPR017907">
    <property type="entry name" value="Znf_RING_CS"/>
</dbReference>
<dbReference type="InterPro" id="IPR018957">
    <property type="entry name" value="Znf_C3HC4_RING-type"/>
</dbReference>
<protein>
    <recommendedName>
        <fullName evidence="4">RING-type domain-containing protein</fullName>
    </recommendedName>
</protein>
<dbReference type="InterPro" id="IPR013083">
    <property type="entry name" value="Znf_RING/FYVE/PHD"/>
</dbReference>
<evidence type="ECO:0000256" key="3">
    <source>
        <dbReference type="ARBA" id="ARBA00022833"/>
    </source>
</evidence>
<dbReference type="Pfam" id="PF00097">
    <property type="entry name" value="zf-C3HC4"/>
    <property type="match status" value="1"/>
</dbReference>
<evidence type="ECO:0000256" key="2">
    <source>
        <dbReference type="ARBA" id="ARBA00022771"/>
    </source>
</evidence>
<keyword evidence="1" id="KW-0479">Metal-binding</keyword>
<keyword evidence="2" id="KW-0863">Zinc-finger</keyword>
<dbReference type="AlphaFoldDB" id="A0A6C0IQJ8"/>
<dbReference type="InterPro" id="IPR001841">
    <property type="entry name" value="Znf_RING"/>
</dbReference>
<evidence type="ECO:0000313" key="5">
    <source>
        <dbReference type="EMBL" id="QHT94775.1"/>
    </source>
</evidence>
<sequence>MPCSICKHAGHSFIQCNDDRIEASAEHMYRNMYALVMEPAETYSESNHHAYPSHSAYTNIKTKMNRLSVGWHVSLWKRAWPLVMDKLHRLDGYSPLIARFRQLTVNARILRPTTSTDYKLSLSGLAQFIARQLVDRESHQMVLQLGPNEQSTEEVSSGVPFYIDSVDVEYIHDDGCAVCMEPLGDTNCIAFACLHGFCARCVGEFMQRCNGKCPSCREIVSQLRFKPTILPEHFNKMNIVLTERRHSEYT</sequence>
<dbReference type="SMART" id="SM00184">
    <property type="entry name" value="RING"/>
    <property type="match status" value="1"/>
</dbReference>
<evidence type="ECO:0000259" key="4">
    <source>
        <dbReference type="PROSITE" id="PS50089"/>
    </source>
</evidence>
<feature type="domain" description="RING-type" evidence="4">
    <location>
        <begin position="176"/>
        <end position="217"/>
    </location>
</feature>
<dbReference type="PROSITE" id="PS00518">
    <property type="entry name" value="ZF_RING_1"/>
    <property type="match status" value="1"/>
</dbReference>
<proteinExistence type="predicted"/>
<keyword evidence="3" id="KW-0862">Zinc</keyword>
<accession>A0A6C0IQJ8</accession>
<name>A0A6C0IQJ8_9ZZZZ</name>
<dbReference type="GO" id="GO:0008270">
    <property type="term" value="F:zinc ion binding"/>
    <property type="evidence" value="ECO:0007669"/>
    <property type="project" value="UniProtKB-KW"/>
</dbReference>
<dbReference type="Gene3D" id="3.30.40.10">
    <property type="entry name" value="Zinc/RING finger domain, C3HC4 (zinc finger)"/>
    <property type="match status" value="1"/>
</dbReference>
<evidence type="ECO:0000256" key="1">
    <source>
        <dbReference type="ARBA" id="ARBA00022723"/>
    </source>
</evidence>